<accession>A0ABN2LE58</accession>
<evidence type="ECO:0000256" key="3">
    <source>
        <dbReference type="ARBA" id="ARBA00022741"/>
    </source>
</evidence>
<dbReference type="SUPFAM" id="SSF52540">
    <property type="entry name" value="P-loop containing nucleoside triphosphate hydrolases"/>
    <property type="match status" value="1"/>
</dbReference>
<comment type="caution">
    <text evidence="6">The sequence shown here is derived from an EMBL/GenBank/DDBJ whole genome shotgun (WGS) entry which is preliminary data.</text>
</comment>
<evidence type="ECO:0000313" key="6">
    <source>
        <dbReference type="EMBL" id="GAA1785674.1"/>
    </source>
</evidence>
<dbReference type="CDD" id="cd03257">
    <property type="entry name" value="ABC_NikE_OppD_transporters"/>
    <property type="match status" value="1"/>
</dbReference>
<evidence type="ECO:0000256" key="1">
    <source>
        <dbReference type="ARBA" id="ARBA00005417"/>
    </source>
</evidence>
<dbReference type="PANTHER" id="PTHR43776:SF7">
    <property type="entry name" value="D,D-DIPEPTIDE TRANSPORT ATP-BINDING PROTEIN DDPF-RELATED"/>
    <property type="match status" value="1"/>
</dbReference>
<evidence type="ECO:0000259" key="5">
    <source>
        <dbReference type="PROSITE" id="PS50893"/>
    </source>
</evidence>
<dbReference type="Gene3D" id="3.40.50.300">
    <property type="entry name" value="P-loop containing nucleotide triphosphate hydrolases"/>
    <property type="match status" value="1"/>
</dbReference>
<dbReference type="InterPro" id="IPR050319">
    <property type="entry name" value="ABC_transp_ATP-bind"/>
</dbReference>
<dbReference type="InterPro" id="IPR027417">
    <property type="entry name" value="P-loop_NTPase"/>
</dbReference>
<dbReference type="RefSeq" id="WP_344030800.1">
    <property type="nucleotide sequence ID" value="NZ_BAAAOB010000001.1"/>
</dbReference>
<keyword evidence="7" id="KW-1185">Reference proteome</keyword>
<sequence length="268" mass="29411">MTAALIEAEGLVTRFRTPPRRLFERAGSVAAIDGIELRIEAGESVAIVGESGSGKSTLLRALLGLGHLDAGTVRFDGRPVVADPRDRMLWLRRRTGLVFQDPYASFNPRRTIRQTVAEPLEAIGETADAEARVDAILDRLGLPADAAQRLPREFSGGQRQRIAIARALVHGPELLVGDEPVSALDVLVRRRILELLAELRRDLGLTMLTVTHDLAIVPTIAERVVVMRRGRIVESGPVARILEDPREPYTRELVASRPTLPPGTWIGR</sequence>
<dbReference type="InterPro" id="IPR017871">
    <property type="entry name" value="ABC_transporter-like_CS"/>
</dbReference>
<organism evidence="6 7">
    <name type="scientific">Leucobacter iarius</name>
    <dbReference type="NCBI Taxonomy" id="333963"/>
    <lineage>
        <taxon>Bacteria</taxon>
        <taxon>Bacillati</taxon>
        <taxon>Actinomycetota</taxon>
        <taxon>Actinomycetes</taxon>
        <taxon>Micrococcales</taxon>
        <taxon>Microbacteriaceae</taxon>
        <taxon>Leucobacter</taxon>
    </lineage>
</organism>
<dbReference type="PROSITE" id="PS00211">
    <property type="entry name" value="ABC_TRANSPORTER_1"/>
    <property type="match status" value="1"/>
</dbReference>
<dbReference type="SMART" id="SM00382">
    <property type="entry name" value="AAA"/>
    <property type="match status" value="1"/>
</dbReference>
<dbReference type="PANTHER" id="PTHR43776">
    <property type="entry name" value="TRANSPORT ATP-BINDING PROTEIN"/>
    <property type="match status" value="1"/>
</dbReference>
<dbReference type="EMBL" id="BAAAOB010000001">
    <property type="protein sequence ID" value="GAA1785674.1"/>
    <property type="molecule type" value="Genomic_DNA"/>
</dbReference>
<keyword evidence="2" id="KW-0813">Transport</keyword>
<keyword evidence="3" id="KW-0547">Nucleotide-binding</keyword>
<dbReference type="Pfam" id="PF00005">
    <property type="entry name" value="ABC_tran"/>
    <property type="match status" value="1"/>
</dbReference>
<feature type="domain" description="ABC transporter" evidence="5">
    <location>
        <begin position="6"/>
        <end position="254"/>
    </location>
</feature>
<gene>
    <name evidence="6" type="ORF">GCM10009768_13220</name>
</gene>
<dbReference type="Proteomes" id="UP001500851">
    <property type="component" value="Unassembled WGS sequence"/>
</dbReference>
<proteinExistence type="inferred from homology"/>
<dbReference type="PROSITE" id="PS50893">
    <property type="entry name" value="ABC_TRANSPORTER_2"/>
    <property type="match status" value="1"/>
</dbReference>
<protein>
    <recommendedName>
        <fullName evidence="5">ABC transporter domain-containing protein</fullName>
    </recommendedName>
</protein>
<evidence type="ECO:0000256" key="2">
    <source>
        <dbReference type="ARBA" id="ARBA00022448"/>
    </source>
</evidence>
<dbReference type="InterPro" id="IPR003439">
    <property type="entry name" value="ABC_transporter-like_ATP-bd"/>
</dbReference>
<evidence type="ECO:0000256" key="4">
    <source>
        <dbReference type="ARBA" id="ARBA00022840"/>
    </source>
</evidence>
<keyword evidence="4" id="KW-0067">ATP-binding</keyword>
<evidence type="ECO:0000313" key="7">
    <source>
        <dbReference type="Proteomes" id="UP001500851"/>
    </source>
</evidence>
<reference evidence="6 7" key="1">
    <citation type="journal article" date="2019" name="Int. J. Syst. Evol. Microbiol.">
        <title>The Global Catalogue of Microorganisms (GCM) 10K type strain sequencing project: providing services to taxonomists for standard genome sequencing and annotation.</title>
        <authorList>
            <consortium name="The Broad Institute Genomics Platform"/>
            <consortium name="The Broad Institute Genome Sequencing Center for Infectious Disease"/>
            <person name="Wu L."/>
            <person name="Ma J."/>
        </authorList>
    </citation>
    <scope>NUCLEOTIDE SEQUENCE [LARGE SCALE GENOMIC DNA]</scope>
    <source>
        <strain evidence="6 7">JCM 14736</strain>
    </source>
</reference>
<dbReference type="InterPro" id="IPR003593">
    <property type="entry name" value="AAA+_ATPase"/>
</dbReference>
<comment type="similarity">
    <text evidence="1">Belongs to the ABC transporter superfamily.</text>
</comment>
<name>A0ABN2LE58_9MICO</name>